<evidence type="ECO:0000313" key="2">
    <source>
        <dbReference type="EMBL" id="MDP9828067.1"/>
    </source>
</evidence>
<dbReference type="RefSeq" id="WP_307244871.1">
    <property type="nucleotide sequence ID" value="NZ_JAUSQZ010000001.1"/>
</dbReference>
<feature type="compositionally biased region" description="Basic and acidic residues" evidence="1">
    <location>
        <begin position="7"/>
        <end position="19"/>
    </location>
</feature>
<dbReference type="EMBL" id="JAUSQZ010000001">
    <property type="protein sequence ID" value="MDP9828067.1"/>
    <property type="molecule type" value="Genomic_DNA"/>
</dbReference>
<sequence length="113" mass="12156">MITLGGRRRELEVDPHPDGTHVLTEVPAIGGGMAVRARVLSGVDLPAQEPAYRSHTCPAPPPPKAPRCGICQGPMPIDVATLEGWTMHPCCDPAYQREAARQRTTPRARRSAA</sequence>
<name>A0ABT9P5U6_9ACTN</name>
<organism evidence="2 3">
    <name type="scientific">Kineosporia succinea</name>
    <dbReference type="NCBI Taxonomy" id="84632"/>
    <lineage>
        <taxon>Bacteria</taxon>
        <taxon>Bacillati</taxon>
        <taxon>Actinomycetota</taxon>
        <taxon>Actinomycetes</taxon>
        <taxon>Kineosporiales</taxon>
        <taxon>Kineosporiaceae</taxon>
        <taxon>Kineosporia</taxon>
    </lineage>
</organism>
<accession>A0ABT9P5U6</accession>
<evidence type="ECO:0000313" key="3">
    <source>
        <dbReference type="Proteomes" id="UP001235712"/>
    </source>
</evidence>
<protein>
    <submittedName>
        <fullName evidence="2">Uncharacterized protein</fullName>
    </submittedName>
</protein>
<evidence type="ECO:0000256" key="1">
    <source>
        <dbReference type="SAM" id="MobiDB-lite"/>
    </source>
</evidence>
<dbReference type="Proteomes" id="UP001235712">
    <property type="component" value="Unassembled WGS sequence"/>
</dbReference>
<keyword evidence="3" id="KW-1185">Reference proteome</keyword>
<proteinExistence type="predicted"/>
<reference evidence="2 3" key="1">
    <citation type="submission" date="2023-07" db="EMBL/GenBank/DDBJ databases">
        <title>Sequencing the genomes of 1000 actinobacteria strains.</title>
        <authorList>
            <person name="Klenk H.-P."/>
        </authorList>
    </citation>
    <scope>NUCLEOTIDE SEQUENCE [LARGE SCALE GENOMIC DNA]</scope>
    <source>
        <strain evidence="2 3">DSM 44388</strain>
    </source>
</reference>
<comment type="caution">
    <text evidence="2">The sequence shown here is derived from an EMBL/GenBank/DDBJ whole genome shotgun (WGS) entry which is preliminary data.</text>
</comment>
<gene>
    <name evidence="2" type="ORF">J2S57_003816</name>
</gene>
<feature type="region of interest" description="Disordered" evidence="1">
    <location>
        <begin position="1"/>
        <end position="24"/>
    </location>
</feature>